<dbReference type="Gene3D" id="3.60.15.10">
    <property type="entry name" value="Ribonuclease Z/Hydroxyacylglutathione hydrolase-like"/>
    <property type="match status" value="1"/>
</dbReference>
<evidence type="ECO:0000256" key="3">
    <source>
        <dbReference type="ARBA" id="ARBA00004418"/>
    </source>
</evidence>
<evidence type="ECO:0000256" key="5">
    <source>
        <dbReference type="ARBA" id="ARBA00011245"/>
    </source>
</evidence>
<evidence type="ECO:0000313" key="14">
    <source>
        <dbReference type="EMBL" id="RIV31562.1"/>
    </source>
</evidence>
<keyword evidence="15" id="KW-1185">Reference proteome</keyword>
<dbReference type="EC" id="3.5.2.6" evidence="6"/>
<comment type="caution">
    <text evidence="14">The sequence shown here is derived from an EMBL/GenBank/DDBJ whole genome shotgun (WGS) entry which is preliminary data.</text>
</comment>
<dbReference type="GO" id="GO:0008800">
    <property type="term" value="F:beta-lactamase activity"/>
    <property type="evidence" value="ECO:0007669"/>
    <property type="project" value="UniProtKB-EC"/>
</dbReference>
<dbReference type="GO" id="GO:0017001">
    <property type="term" value="P:antibiotic catabolic process"/>
    <property type="evidence" value="ECO:0007669"/>
    <property type="project" value="InterPro"/>
</dbReference>
<evidence type="ECO:0000259" key="13">
    <source>
        <dbReference type="SMART" id="SM00849"/>
    </source>
</evidence>
<dbReference type="OrthoDB" id="9769598at2"/>
<dbReference type="SMART" id="SM00849">
    <property type="entry name" value="Lactamase_B"/>
    <property type="match status" value="1"/>
</dbReference>
<evidence type="ECO:0000256" key="2">
    <source>
        <dbReference type="ARBA" id="ARBA00001947"/>
    </source>
</evidence>
<dbReference type="AlphaFoldDB" id="A0A3A1N4D4"/>
<evidence type="ECO:0000256" key="12">
    <source>
        <dbReference type="ARBA" id="ARBA00023251"/>
    </source>
</evidence>
<evidence type="ECO:0000256" key="7">
    <source>
        <dbReference type="ARBA" id="ARBA00022723"/>
    </source>
</evidence>
<keyword evidence="7" id="KW-0479">Metal-binding</keyword>
<dbReference type="PANTHER" id="PTHR42951:SF4">
    <property type="entry name" value="ACYL-COENZYME A THIOESTERASE MBLAC2"/>
    <property type="match status" value="1"/>
</dbReference>
<dbReference type="InterPro" id="IPR036866">
    <property type="entry name" value="RibonucZ/Hydroxyglut_hydro"/>
</dbReference>
<dbReference type="NCBIfam" id="NF033088">
    <property type="entry name" value="bla_subclass_B1"/>
    <property type="match status" value="1"/>
</dbReference>
<comment type="subcellular location">
    <subcellularLocation>
        <location evidence="3">Periplasm</location>
    </subcellularLocation>
</comment>
<evidence type="ECO:0000256" key="8">
    <source>
        <dbReference type="ARBA" id="ARBA00022729"/>
    </source>
</evidence>
<dbReference type="InterPro" id="IPR050855">
    <property type="entry name" value="NDM-1-like"/>
</dbReference>
<dbReference type="GO" id="GO:0046677">
    <property type="term" value="P:response to antibiotic"/>
    <property type="evidence" value="ECO:0007669"/>
    <property type="project" value="UniProtKB-KW"/>
</dbReference>
<keyword evidence="10" id="KW-0378">Hydrolase</keyword>
<dbReference type="RefSeq" id="WP_119608788.1">
    <property type="nucleotide sequence ID" value="NZ_QXFH01000076.1"/>
</dbReference>
<dbReference type="Proteomes" id="UP000266067">
    <property type="component" value="Unassembled WGS sequence"/>
</dbReference>
<evidence type="ECO:0000256" key="4">
    <source>
        <dbReference type="ARBA" id="ARBA00005250"/>
    </source>
</evidence>
<accession>A0A3A1N4D4</accession>
<gene>
    <name evidence="14" type="primary">bla</name>
    <name evidence="14" type="ORF">D2V08_14040</name>
</gene>
<dbReference type="InterPro" id="IPR001279">
    <property type="entry name" value="Metallo-B-lactamas"/>
</dbReference>
<protein>
    <recommendedName>
        <fullName evidence="6">beta-lactamase</fullName>
        <ecNumber evidence="6">3.5.2.6</ecNumber>
    </recommendedName>
</protein>
<keyword evidence="9" id="KW-0574">Periplasm</keyword>
<evidence type="ECO:0000256" key="9">
    <source>
        <dbReference type="ARBA" id="ARBA00022764"/>
    </source>
</evidence>
<dbReference type="InterPro" id="IPR001018">
    <property type="entry name" value="Beta-lactamase_class-B_CS"/>
</dbReference>
<comment type="similarity">
    <text evidence="4">Belongs to the metallo-beta-lactamase superfamily. Class-B beta-lactamase family.</text>
</comment>
<dbReference type="PANTHER" id="PTHR42951">
    <property type="entry name" value="METALLO-BETA-LACTAMASE DOMAIN-CONTAINING"/>
    <property type="match status" value="1"/>
</dbReference>
<reference evidence="14 15" key="1">
    <citation type="submission" date="2018-08" db="EMBL/GenBank/DDBJ databases">
        <title>Proposal of Muricauda 72 sp.nov. and Muricauda NH166 sp.nov., isolated from seawater.</title>
        <authorList>
            <person name="Cheng H."/>
            <person name="Wu Y.-H."/>
            <person name="Guo L.-L."/>
            <person name="Xu X.-W."/>
        </authorList>
    </citation>
    <scope>NUCLEOTIDE SEQUENCE [LARGE SCALE GENOMIC DNA]</scope>
    <source>
        <strain evidence="14 15">KCTC 22173</strain>
    </source>
</reference>
<comment type="cofactor">
    <cofactor evidence="2">
        <name>Zn(2+)</name>
        <dbReference type="ChEBI" id="CHEBI:29105"/>
    </cofactor>
</comment>
<evidence type="ECO:0000256" key="1">
    <source>
        <dbReference type="ARBA" id="ARBA00001526"/>
    </source>
</evidence>
<dbReference type="InterPro" id="IPR058199">
    <property type="entry name" value="BlaB//VIM/IMP-1"/>
</dbReference>
<keyword evidence="8" id="KW-0732">Signal</keyword>
<dbReference type="Pfam" id="PF00753">
    <property type="entry name" value="Lactamase_B"/>
    <property type="match status" value="1"/>
</dbReference>
<dbReference type="PROSITE" id="PS00744">
    <property type="entry name" value="BETA_LACTAMASE_B_2"/>
    <property type="match status" value="1"/>
</dbReference>
<evidence type="ECO:0000313" key="15">
    <source>
        <dbReference type="Proteomes" id="UP000266067"/>
    </source>
</evidence>
<dbReference type="GO" id="GO:0042597">
    <property type="term" value="C:periplasmic space"/>
    <property type="evidence" value="ECO:0007669"/>
    <property type="project" value="UniProtKB-SubCell"/>
</dbReference>
<dbReference type="GO" id="GO:0008270">
    <property type="term" value="F:zinc ion binding"/>
    <property type="evidence" value="ECO:0007669"/>
    <property type="project" value="InterPro"/>
</dbReference>
<feature type="domain" description="Metallo-beta-lactamase" evidence="13">
    <location>
        <begin position="52"/>
        <end position="223"/>
    </location>
</feature>
<organism evidence="14 15">
    <name type="scientific">Flagellimonas lutimaris</name>
    <dbReference type="NCBI Taxonomy" id="475082"/>
    <lineage>
        <taxon>Bacteria</taxon>
        <taxon>Pseudomonadati</taxon>
        <taxon>Bacteroidota</taxon>
        <taxon>Flavobacteriia</taxon>
        <taxon>Flavobacteriales</taxon>
        <taxon>Flavobacteriaceae</taxon>
        <taxon>Flagellimonas</taxon>
    </lineage>
</organism>
<sequence>MSKQKVHRTHTERQKTDSITVYQTDNLIIKQLSDGIYQHISFLDTEDYGKVTCNGMLVINKNEGVIFDTPTDNQGSLELIHFTREVLRTSIIGIVPTHFHEDCIGGIQEFISKSIPIYGSKRTIDLLTNDNNKLTGYITGFEDSLTLEIGTKKVYAEYFGEGHTKDNIIGVFPGNNVVFGGCLLKALGASKGFLGDANTEKWSETVRKIKLKYPNTSIVIPGHGNPGGPELFDYTIQLFKLK</sequence>
<name>A0A3A1N4D4_9FLAO</name>
<comment type="subunit">
    <text evidence="5">Monomer.</text>
</comment>
<comment type="catalytic activity">
    <reaction evidence="1">
        <text>a beta-lactam + H2O = a substituted beta-amino acid</text>
        <dbReference type="Rhea" id="RHEA:20401"/>
        <dbReference type="ChEBI" id="CHEBI:15377"/>
        <dbReference type="ChEBI" id="CHEBI:35627"/>
        <dbReference type="ChEBI" id="CHEBI:140347"/>
        <dbReference type="EC" id="3.5.2.6"/>
    </reaction>
</comment>
<evidence type="ECO:0000256" key="11">
    <source>
        <dbReference type="ARBA" id="ARBA00022833"/>
    </source>
</evidence>
<evidence type="ECO:0000256" key="10">
    <source>
        <dbReference type="ARBA" id="ARBA00022801"/>
    </source>
</evidence>
<proteinExistence type="inferred from homology"/>
<keyword evidence="12" id="KW-0046">Antibiotic resistance</keyword>
<evidence type="ECO:0000256" key="6">
    <source>
        <dbReference type="ARBA" id="ARBA00012865"/>
    </source>
</evidence>
<dbReference type="EMBL" id="QXFH01000076">
    <property type="protein sequence ID" value="RIV31562.1"/>
    <property type="molecule type" value="Genomic_DNA"/>
</dbReference>
<dbReference type="SUPFAM" id="SSF56281">
    <property type="entry name" value="Metallo-hydrolase/oxidoreductase"/>
    <property type="match status" value="1"/>
</dbReference>
<keyword evidence="11" id="KW-0862">Zinc</keyword>